<accession>A0AA88PLK9</accession>
<protein>
    <submittedName>
        <fullName evidence="2">Uncharacterized protein</fullName>
    </submittedName>
</protein>
<feature type="compositionally biased region" description="Basic and acidic residues" evidence="1">
    <location>
        <begin position="117"/>
        <end position="128"/>
    </location>
</feature>
<proteinExistence type="predicted"/>
<name>A0AA88PLK9_9TELE</name>
<dbReference type="Proteomes" id="UP001187343">
    <property type="component" value="Unassembled WGS sequence"/>
</dbReference>
<dbReference type="EMBL" id="JAUYZG010000019">
    <property type="protein sequence ID" value="KAK2878641.1"/>
    <property type="molecule type" value="Genomic_DNA"/>
</dbReference>
<organism evidence="2 3">
    <name type="scientific">Cirrhinus molitorella</name>
    <name type="common">mud carp</name>
    <dbReference type="NCBI Taxonomy" id="172907"/>
    <lineage>
        <taxon>Eukaryota</taxon>
        <taxon>Metazoa</taxon>
        <taxon>Chordata</taxon>
        <taxon>Craniata</taxon>
        <taxon>Vertebrata</taxon>
        <taxon>Euteleostomi</taxon>
        <taxon>Actinopterygii</taxon>
        <taxon>Neopterygii</taxon>
        <taxon>Teleostei</taxon>
        <taxon>Ostariophysi</taxon>
        <taxon>Cypriniformes</taxon>
        <taxon>Cyprinidae</taxon>
        <taxon>Labeoninae</taxon>
        <taxon>Labeonini</taxon>
        <taxon>Cirrhinus</taxon>
    </lineage>
</organism>
<reference evidence="2" key="1">
    <citation type="submission" date="2023-08" db="EMBL/GenBank/DDBJ databases">
        <title>Chromosome-level Genome Assembly of mud carp (Cirrhinus molitorella).</title>
        <authorList>
            <person name="Liu H."/>
        </authorList>
    </citation>
    <scope>NUCLEOTIDE SEQUENCE</scope>
    <source>
        <strain evidence="2">Prfri</strain>
        <tissue evidence="2">Muscle</tissue>
    </source>
</reference>
<evidence type="ECO:0000256" key="1">
    <source>
        <dbReference type="SAM" id="MobiDB-lite"/>
    </source>
</evidence>
<comment type="caution">
    <text evidence="2">The sequence shown here is derived from an EMBL/GenBank/DDBJ whole genome shotgun (WGS) entry which is preliminary data.</text>
</comment>
<keyword evidence="3" id="KW-1185">Reference proteome</keyword>
<dbReference type="AlphaFoldDB" id="A0AA88PLK9"/>
<evidence type="ECO:0000313" key="3">
    <source>
        <dbReference type="Proteomes" id="UP001187343"/>
    </source>
</evidence>
<evidence type="ECO:0000313" key="2">
    <source>
        <dbReference type="EMBL" id="KAK2878641.1"/>
    </source>
</evidence>
<feature type="region of interest" description="Disordered" evidence="1">
    <location>
        <begin position="80"/>
        <end position="136"/>
    </location>
</feature>
<sequence length="136" mass="14628">MSIISTMCAGVDSGGRAGVDSDMAAILAGDSGKAAILELRRIWEAQEDLEPRERKKQWAISAQLSKDGPRESLLTYIEWACPTPDPVPSPPSSRGAEPQPKPTADGEPKPQATNVTSRERVTELRITSEPETGQSD</sequence>
<gene>
    <name evidence="2" type="ORF">Q8A67_019432</name>
</gene>